<dbReference type="KEGG" id="spaa:SPAPADRAFT_59599"/>
<dbReference type="OrthoDB" id="4015904at2759"/>
<dbReference type="InterPro" id="IPR054415">
    <property type="entry name" value="SPO24"/>
</dbReference>
<dbReference type="Proteomes" id="UP000000709">
    <property type="component" value="Unassembled WGS sequence"/>
</dbReference>
<dbReference type="eggNOG" id="ENOG502QZ9K">
    <property type="taxonomic scope" value="Eukaryota"/>
</dbReference>
<evidence type="ECO:0000313" key="2">
    <source>
        <dbReference type="Proteomes" id="UP000000709"/>
    </source>
</evidence>
<dbReference type="Pfam" id="PF22044">
    <property type="entry name" value="SPO24"/>
    <property type="match status" value="1"/>
</dbReference>
<dbReference type="AlphaFoldDB" id="G3AHK3"/>
<keyword evidence="2" id="KW-1185">Reference proteome</keyword>
<organism evidence="2">
    <name type="scientific">Spathaspora passalidarum (strain NRRL Y-27907 / 11-Y1)</name>
    <dbReference type="NCBI Taxonomy" id="619300"/>
    <lineage>
        <taxon>Eukaryota</taxon>
        <taxon>Fungi</taxon>
        <taxon>Dikarya</taxon>
        <taxon>Ascomycota</taxon>
        <taxon>Saccharomycotina</taxon>
        <taxon>Pichiomycetes</taxon>
        <taxon>Debaryomycetaceae</taxon>
        <taxon>Spathaspora</taxon>
    </lineage>
</organism>
<dbReference type="GeneID" id="18872980"/>
<protein>
    <submittedName>
        <fullName evidence="1">Uncharacterized protein</fullName>
    </submittedName>
</protein>
<name>G3AHK3_SPAPN</name>
<dbReference type="InParanoid" id="G3AHK3"/>
<evidence type="ECO:0000313" key="1">
    <source>
        <dbReference type="EMBL" id="EGW34167.1"/>
    </source>
</evidence>
<proteinExistence type="predicted"/>
<sequence>MSQSTQFLTLSTEVSEPFIIENVSPVSSPNLKAHKSKWAKPTMGTDKLTPVAAFEDDQYDDELIAAKDLPTINLN</sequence>
<gene>
    <name evidence="1" type="ORF">SPAPADRAFT_59599</name>
</gene>
<dbReference type="EMBL" id="GL996500">
    <property type="protein sequence ID" value="EGW34167.1"/>
    <property type="molecule type" value="Genomic_DNA"/>
</dbReference>
<reference evidence="1 2" key="1">
    <citation type="journal article" date="2011" name="Proc. Natl. Acad. Sci. U.S.A.">
        <title>Comparative genomics of xylose-fermenting fungi for enhanced biofuel production.</title>
        <authorList>
            <person name="Wohlbach D.J."/>
            <person name="Kuo A."/>
            <person name="Sato T.K."/>
            <person name="Potts K.M."/>
            <person name="Salamov A.A."/>
            <person name="LaButti K.M."/>
            <person name="Sun H."/>
            <person name="Clum A."/>
            <person name="Pangilinan J.L."/>
            <person name="Lindquist E.A."/>
            <person name="Lucas S."/>
            <person name="Lapidus A."/>
            <person name="Jin M."/>
            <person name="Gunawan C."/>
            <person name="Balan V."/>
            <person name="Dale B.E."/>
            <person name="Jeffries T.W."/>
            <person name="Zinkel R."/>
            <person name="Barry K.W."/>
            <person name="Grigoriev I.V."/>
            <person name="Gasch A.P."/>
        </authorList>
    </citation>
    <scope>NUCLEOTIDE SEQUENCE [LARGE SCALE GENOMIC DNA]</scope>
    <source>
        <strain evidence="2">NRRL Y-27907 / 11-Y1</strain>
    </source>
</reference>
<dbReference type="RefSeq" id="XP_007373751.1">
    <property type="nucleotide sequence ID" value="XM_007373689.1"/>
</dbReference>
<dbReference type="HOGENOM" id="CLU_184882_0_0_1"/>
<accession>G3AHK3</accession>